<dbReference type="Pfam" id="PF08031">
    <property type="entry name" value="BBE"/>
    <property type="match status" value="1"/>
</dbReference>
<dbReference type="InterPro" id="IPR012951">
    <property type="entry name" value="BBE"/>
</dbReference>
<evidence type="ECO:0000256" key="4">
    <source>
        <dbReference type="ARBA" id="ARBA00022827"/>
    </source>
</evidence>
<dbReference type="SUPFAM" id="SSF56176">
    <property type="entry name" value="FAD-binding/transporter-associated domain-like"/>
    <property type="match status" value="1"/>
</dbReference>
<name>A0A135LJK1_PENPA</name>
<protein>
    <submittedName>
        <fullName evidence="8">FAD-binding, type 2</fullName>
    </submittedName>
</protein>
<keyword evidence="6" id="KW-0732">Signal</keyword>
<dbReference type="Proteomes" id="UP000070168">
    <property type="component" value="Unassembled WGS sequence"/>
</dbReference>
<comment type="cofactor">
    <cofactor evidence="1">
        <name>FAD</name>
        <dbReference type="ChEBI" id="CHEBI:57692"/>
    </cofactor>
</comment>
<evidence type="ECO:0000313" key="9">
    <source>
        <dbReference type="Proteomes" id="UP000070168"/>
    </source>
</evidence>
<dbReference type="GO" id="GO:0016491">
    <property type="term" value="F:oxidoreductase activity"/>
    <property type="evidence" value="ECO:0007669"/>
    <property type="project" value="UniProtKB-KW"/>
</dbReference>
<dbReference type="EMBL" id="LHQR01000065">
    <property type="protein sequence ID" value="KXG49114.1"/>
    <property type="molecule type" value="Genomic_DNA"/>
</dbReference>
<dbReference type="InterPro" id="IPR006094">
    <property type="entry name" value="Oxid_FAD_bind_N"/>
</dbReference>
<evidence type="ECO:0000256" key="2">
    <source>
        <dbReference type="ARBA" id="ARBA00005466"/>
    </source>
</evidence>
<feature type="domain" description="FAD-binding PCMH-type" evidence="7">
    <location>
        <begin position="113"/>
        <end position="293"/>
    </location>
</feature>
<dbReference type="InterPro" id="IPR016166">
    <property type="entry name" value="FAD-bd_PCMH"/>
</dbReference>
<dbReference type="InterPro" id="IPR016169">
    <property type="entry name" value="FAD-bd_PCMH_sub2"/>
</dbReference>
<dbReference type="PROSITE" id="PS51257">
    <property type="entry name" value="PROKAR_LIPOPROTEIN"/>
    <property type="match status" value="1"/>
</dbReference>
<dbReference type="RefSeq" id="XP_040647650.1">
    <property type="nucleotide sequence ID" value="XM_040790697.1"/>
</dbReference>
<organism evidence="8 9">
    <name type="scientific">Penicillium patulum</name>
    <name type="common">Penicillium griseofulvum</name>
    <dbReference type="NCBI Taxonomy" id="5078"/>
    <lineage>
        <taxon>Eukaryota</taxon>
        <taxon>Fungi</taxon>
        <taxon>Dikarya</taxon>
        <taxon>Ascomycota</taxon>
        <taxon>Pezizomycotina</taxon>
        <taxon>Eurotiomycetes</taxon>
        <taxon>Eurotiomycetidae</taxon>
        <taxon>Eurotiales</taxon>
        <taxon>Aspergillaceae</taxon>
        <taxon>Penicillium</taxon>
    </lineage>
</organism>
<dbReference type="STRING" id="5078.A0A135LJK1"/>
<feature type="signal peptide" evidence="6">
    <location>
        <begin position="1"/>
        <end position="15"/>
    </location>
</feature>
<dbReference type="InterPro" id="IPR036318">
    <property type="entry name" value="FAD-bd_PCMH-like_sf"/>
</dbReference>
<dbReference type="Pfam" id="PF01565">
    <property type="entry name" value="FAD_binding_4"/>
    <property type="match status" value="1"/>
</dbReference>
<dbReference type="PROSITE" id="PS51387">
    <property type="entry name" value="FAD_PCMH"/>
    <property type="match status" value="1"/>
</dbReference>
<sequence length="560" mass="60845">MRLLLLSSLCALATAASVSAGAQACKCFPGDACWPSKEEWNSFNRTVGGRLIETVPLGSPCHAPNYDEAVCKELTSQWKLSAVHIDSSSSIQDPIYANQSCDPFTPRDSPCQMGNYVRYAVDVTGPKDIAATIRFAEKKNIRLVIRNTAHDYMGRSTGAGALAIWTHHMKDTEVKDWSDPEYTGKAIKIGAGVQGFEVGQALTKHGLVAVTGECPTVGVAGGYTQGGGHSPLSTAYGLSADNTLEFEVVTADGKFVKASPHSRKHADLFFALSGSGAGNYGVVVSVTLKAHPEAMTSGAGFTLDDPSLDYPAIVNAWHAALPAILDAGIMATYYAEKGTLVVYSLTGYNRTQADMEKILAPFVKSVASLNVDLKPKYTQFDTYNEFYYSYFGPLPVGVFGSAGEYLMGGRLLHRDALQQVGGAINETLQLGVRVIGQATNIARFASRSRAVLPQWRDTLVMSSYTLPYSFDVPFEKMKAKQDYITNTIMPIIEKVTPDAGAYINEADFQQPDWQDVFYGQNYRRLLAIKKSYDPKGLFWNPIAVGSEGWKTQNDGKLCRA</sequence>
<reference evidence="8 9" key="1">
    <citation type="journal article" date="2016" name="BMC Genomics">
        <title>Genome sequencing and secondary metabolism of the postharvest pathogen Penicillium griseofulvum.</title>
        <authorList>
            <person name="Banani H."/>
            <person name="Marcet-Houben M."/>
            <person name="Ballester A.R."/>
            <person name="Abbruscato P."/>
            <person name="Gonzalez-Candelas L."/>
            <person name="Gabaldon T."/>
            <person name="Spadaro D."/>
        </authorList>
    </citation>
    <scope>NUCLEOTIDE SEQUENCE [LARGE SCALE GENOMIC DNA]</scope>
    <source>
        <strain evidence="8 9">PG3</strain>
    </source>
</reference>
<keyword evidence="9" id="KW-1185">Reference proteome</keyword>
<dbReference type="GO" id="GO:0071949">
    <property type="term" value="F:FAD binding"/>
    <property type="evidence" value="ECO:0007669"/>
    <property type="project" value="InterPro"/>
</dbReference>
<dbReference type="PANTHER" id="PTHR42973">
    <property type="entry name" value="BINDING OXIDOREDUCTASE, PUTATIVE (AFU_ORTHOLOGUE AFUA_1G17690)-RELATED"/>
    <property type="match status" value="1"/>
</dbReference>
<evidence type="ECO:0000256" key="1">
    <source>
        <dbReference type="ARBA" id="ARBA00001974"/>
    </source>
</evidence>
<dbReference type="AlphaFoldDB" id="A0A135LJK1"/>
<evidence type="ECO:0000256" key="6">
    <source>
        <dbReference type="SAM" id="SignalP"/>
    </source>
</evidence>
<proteinExistence type="inferred from homology"/>
<dbReference type="GeneID" id="63705997"/>
<accession>A0A135LJK1</accession>
<comment type="similarity">
    <text evidence="2">Belongs to the oxygen-dependent FAD-linked oxidoreductase family.</text>
</comment>
<dbReference type="PANTHER" id="PTHR42973:SF39">
    <property type="entry name" value="FAD-BINDING PCMH-TYPE DOMAIN-CONTAINING PROTEIN"/>
    <property type="match status" value="1"/>
</dbReference>
<gene>
    <name evidence="8" type="ORF">PGRI_029840</name>
</gene>
<keyword evidence="3" id="KW-0285">Flavoprotein</keyword>
<evidence type="ECO:0000256" key="5">
    <source>
        <dbReference type="ARBA" id="ARBA00023002"/>
    </source>
</evidence>
<evidence type="ECO:0000313" key="8">
    <source>
        <dbReference type="EMBL" id="KXG49114.1"/>
    </source>
</evidence>
<dbReference type="OMA" id="IFANASC"/>
<dbReference type="InterPro" id="IPR050416">
    <property type="entry name" value="FAD-linked_Oxidoreductase"/>
</dbReference>
<dbReference type="OrthoDB" id="9983560at2759"/>
<comment type="caution">
    <text evidence="8">The sequence shown here is derived from an EMBL/GenBank/DDBJ whole genome shotgun (WGS) entry which is preliminary data.</text>
</comment>
<keyword evidence="5" id="KW-0560">Oxidoreductase</keyword>
<keyword evidence="4" id="KW-0274">FAD</keyword>
<evidence type="ECO:0000259" key="7">
    <source>
        <dbReference type="PROSITE" id="PS51387"/>
    </source>
</evidence>
<feature type="chain" id="PRO_5012520311" evidence="6">
    <location>
        <begin position="16"/>
        <end position="560"/>
    </location>
</feature>
<dbReference type="Gene3D" id="3.30.465.10">
    <property type="match status" value="2"/>
</dbReference>
<evidence type="ECO:0000256" key="3">
    <source>
        <dbReference type="ARBA" id="ARBA00022630"/>
    </source>
</evidence>